<proteinExistence type="predicted"/>
<organism evidence="1 2">
    <name type="scientific">Stylonychia lemnae</name>
    <name type="common">Ciliate</name>
    <dbReference type="NCBI Taxonomy" id="5949"/>
    <lineage>
        <taxon>Eukaryota</taxon>
        <taxon>Sar</taxon>
        <taxon>Alveolata</taxon>
        <taxon>Ciliophora</taxon>
        <taxon>Intramacronucleata</taxon>
        <taxon>Spirotrichea</taxon>
        <taxon>Stichotrichia</taxon>
        <taxon>Sporadotrichida</taxon>
        <taxon>Oxytrichidae</taxon>
        <taxon>Stylonychinae</taxon>
        <taxon>Stylonychia</taxon>
    </lineage>
</organism>
<reference evidence="1 2" key="1">
    <citation type="submission" date="2014-06" db="EMBL/GenBank/DDBJ databases">
        <authorList>
            <person name="Swart Estienne"/>
        </authorList>
    </citation>
    <scope>NUCLEOTIDE SEQUENCE [LARGE SCALE GENOMIC DNA]</scope>
    <source>
        <strain evidence="1 2">130c</strain>
    </source>
</reference>
<accession>A0A078B202</accession>
<protein>
    <submittedName>
        <fullName evidence="1">Uncharacterized protein</fullName>
    </submittedName>
</protein>
<dbReference type="InParanoid" id="A0A078B202"/>
<keyword evidence="2" id="KW-1185">Reference proteome</keyword>
<gene>
    <name evidence="1" type="primary">Contig16084.g17148</name>
    <name evidence="1" type="ORF">STYLEM_17707</name>
</gene>
<sequence>MNTSNQPLDQDKEKMYPKEEGFRIKKGSEREKIGIFNRLNVDKEQFMTYGLKMQEDLIKKRLANELKPEQIKSNINRVDQAYASLLTANQLAGAVEYGDAFYVNEPQVQRGFKDTDPHLQFDYRMNPVHMPDLQLHNRVDKGLRFQLRQKGVIDISKMKKSTATFMSIQNAELNRHHQIRAFQEVKEMQKEQQLHELIEKKKQEEFELQKQLMISQGGYQAGQ</sequence>
<name>A0A078B202_STYLE</name>
<dbReference type="AlphaFoldDB" id="A0A078B202"/>
<dbReference type="EMBL" id="CCKQ01016723">
    <property type="protein sequence ID" value="CDW88585.1"/>
    <property type="molecule type" value="Genomic_DNA"/>
</dbReference>
<dbReference type="Proteomes" id="UP000039865">
    <property type="component" value="Unassembled WGS sequence"/>
</dbReference>
<evidence type="ECO:0000313" key="2">
    <source>
        <dbReference type="Proteomes" id="UP000039865"/>
    </source>
</evidence>
<evidence type="ECO:0000313" key="1">
    <source>
        <dbReference type="EMBL" id="CDW88585.1"/>
    </source>
</evidence>